<dbReference type="NCBIfam" id="NF002567">
    <property type="entry name" value="PRK02201.1-2"/>
    <property type="match status" value="1"/>
</dbReference>
<comment type="similarity">
    <text evidence="9">Belongs to the OXA1/ALB3/YidC family.</text>
</comment>
<evidence type="ECO:0000313" key="13">
    <source>
        <dbReference type="Proteomes" id="UP000289952"/>
    </source>
</evidence>
<evidence type="ECO:0000256" key="6">
    <source>
        <dbReference type="ARBA" id="ARBA00022989"/>
    </source>
</evidence>
<evidence type="ECO:0000256" key="7">
    <source>
        <dbReference type="ARBA" id="ARBA00023136"/>
    </source>
</evidence>
<evidence type="ECO:0000256" key="5">
    <source>
        <dbReference type="ARBA" id="ARBA00022927"/>
    </source>
</evidence>
<evidence type="ECO:0000313" key="12">
    <source>
        <dbReference type="EMBL" id="VEU63465.1"/>
    </source>
</evidence>
<feature type="transmembrane region" description="Helical" evidence="10">
    <location>
        <begin position="477"/>
        <end position="500"/>
    </location>
</feature>
<dbReference type="GO" id="GO:0015031">
    <property type="term" value="P:protein transport"/>
    <property type="evidence" value="ECO:0007669"/>
    <property type="project" value="UniProtKB-KW"/>
</dbReference>
<dbReference type="InterPro" id="IPR028055">
    <property type="entry name" value="YidC/Oxa/ALB_C"/>
</dbReference>
<sequence length="704" mass="81434">MKKTQNFSYFSNSENDPKKKRNDFLKKFWKIAKIFLYLFAFSVTLTGCVQSFVLRTSSNVGNSIEFYRQKDDVAPRLNTFKPKAITNNVNYTDSNGEVIKDKNISLTFDLLQQDNDVNILVDNKTTLSKLKEQTTTNKGEYAKHSVFMTSIAAENVKDEKLAALGYSKVDNESNIIQKDGKILFRSESEIRYQYLHDPKLAENQILIFSYLPDQNRQYIALKQKEQKSTNSSGAEVTKRFNDVDENGKLSVSFISGLQKIDYVKQSDLEAITEAKTETRSLVNRAFARDVLQMFYAYTFGKDSVLLKRLNIIAQQEYNKTFNSFNDYYRFLVSRIQNKQTALQNNNEELFKITQEEHAIITSYHEVIYSWLNQFGIVPTRTTGNTYKTQISDSIMTQSNKYDENSYSIEDFILAYNKNTPKNEAKFYTNILLGGDYAVQPIYTWGQAWTYGPFYGLLVYPLSVMVQSLRQAMPDMDGWSSILAILIAVIFTRLLVLAFTFRSTMMQSVQEGLRNKKAAIEAKYIGFENNKSMKMKKSQELQALYSKYNINPLDQFANILLSMPIFLAMWRVIQGIPELKETFWLGINFSSVSWQKVMSGSFIYLWILIAAILVQLVSQLIPQWLNRKKNNISMTITEKQALKKSEKTQRIMMFIFTGITVLFSAGVQVYWLFGGLWQIGQALTLHKVKQTKWFKQKYSKKMAKK</sequence>
<protein>
    <submittedName>
        <fullName evidence="12">Putative inner membrane protein translocase component YidC</fullName>
    </submittedName>
</protein>
<dbReference type="NCBIfam" id="TIGR03592">
    <property type="entry name" value="yidC_oxa1_cterm"/>
    <property type="match status" value="1"/>
</dbReference>
<dbReference type="Proteomes" id="UP000289952">
    <property type="component" value="Chromosome"/>
</dbReference>
<feature type="transmembrane region" description="Helical" evidence="10">
    <location>
        <begin position="650"/>
        <end position="672"/>
    </location>
</feature>
<keyword evidence="3" id="KW-1003">Cell membrane</keyword>
<dbReference type="OrthoDB" id="394558at2"/>
<keyword evidence="8" id="KW-0143">Chaperone</keyword>
<accession>A0A449AET7</accession>
<evidence type="ECO:0000256" key="3">
    <source>
        <dbReference type="ARBA" id="ARBA00022475"/>
    </source>
</evidence>
<evidence type="ECO:0000256" key="9">
    <source>
        <dbReference type="RuleBase" id="RU003945"/>
    </source>
</evidence>
<keyword evidence="13" id="KW-1185">Reference proteome</keyword>
<dbReference type="GO" id="GO:0051205">
    <property type="term" value="P:protein insertion into membrane"/>
    <property type="evidence" value="ECO:0007669"/>
    <property type="project" value="TreeGrafter"/>
</dbReference>
<proteinExistence type="inferred from homology"/>
<feature type="transmembrane region" description="Helical" evidence="10">
    <location>
        <begin position="555"/>
        <end position="572"/>
    </location>
</feature>
<dbReference type="PANTHER" id="PTHR12428">
    <property type="entry name" value="OXA1"/>
    <property type="match status" value="1"/>
</dbReference>
<gene>
    <name evidence="12" type="ORF">NCTC10118_00487</name>
</gene>
<dbReference type="Pfam" id="PF02096">
    <property type="entry name" value="60KD_IMP"/>
    <property type="match status" value="1"/>
</dbReference>
<evidence type="ECO:0000256" key="2">
    <source>
        <dbReference type="ARBA" id="ARBA00022448"/>
    </source>
</evidence>
<keyword evidence="2" id="KW-0813">Transport</keyword>
<evidence type="ECO:0000256" key="4">
    <source>
        <dbReference type="ARBA" id="ARBA00022692"/>
    </source>
</evidence>
<reference evidence="12 13" key="1">
    <citation type="submission" date="2019-01" db="EMBL/GenBank/DDBJ databases">
        <authorList>
            <consortium name="Pathogen Informatics"/>
        </authorList>
    </citation>
    <scope>NUCLEOTIDE SEQUENCE [LARGE SCALE GENOMIC DNA]</scope>
    <source>
        <strain evidence="12 13">NCTC10118</strain>
    </source>
</reference>
<evidence type="ECO:0000256" key="10">
    <source>
        <dbReference type="SAM" id="Phobius"/>
    </source>
</evidence>
<evidence type="ECO:0000256" key="8">
    <source>
        <dbReference type="ARBA" id="ARBA00023186"/>
    </source>
</evidence>
<organism evidence="12 13">
    <name type="scientific">Mycoplasmopsis bovirhinis</name>
    <dbReference type="NCBI Taxonomy" id="29553"/>
    <lineage>
        <taxon>Bacteria</taxon>
        <taxon>Bacillati</taxon>
        <taxon>Mycoplasmatota</taxon>
        <taxon>Mycoplasmoidales</taxon>
        <taxon>Metamycoplasmataceae</taxon>
        <taxon>Mycoplasmopsis</taxon>
    </lineage>
</organism>
<dbReference type="CDD" id="cd20070">
    <property type="entry name" value="5TM_YidC_Alb3"/>
    <property type="match status" value="1"/>
</dbReference>
<dbReference type="AlphaFoldDB" id="A0A449AET7"/>
<dbReference type="InterPro" id="IPR001708">
    <property type="entry name" value="YidC/ALB3/OXA1/COX18"/>
</dbReference>
<keyword evidence="5" id="KW-0653">Protein transport</keyword>
<feature type="transmembrane region" description="Helical" evidence="10">
    <location>
        <begin position="602"/>
        <end position="624"/>
    </location>
</feature>
<feature type="transmembrane region" description="Helical" evidence="10">
    <location>
        <begin position="34"/>
        <end position="54"/>
    </location>
</feature>
<dbReference type="EMBL" id="LR214972">
    <property type="protein sequence ID" value="VEU63465.1"/>
    <property type="molecule type" value="Genomic_DNA"/>
</dbReference>
<keyword evidence="4 9" id="KW-0812">Transmembrane</keyword>
<name>A0A449AET7_9BACT</name>
<feature type="domain" description="Membrane insertase YidC/Oxa/ALB C-terminal" evidence="11">
    <location>
        <begin position="482"/>
        <end position="685"/>
    </location>
</feature>
<dbReference type="PANTHER" id="PTHR12428:SF65">
    <property type="entry name" value="CYTOCHROME C OXIDASE ASSEMBLY PROTEIN COX18, MITOCHONDRIAL"/>
    <property type="match status" value="1"/>
</dbReference>
<evidence type="ECO:0000256" key="1">
    <source>
        <dbReference type="ARBA" id="ARBA00004651"/>
    </source>
</evidence>
<keyword evidence="6 10" id="KW-1133">Transmembrane helix</keyword>
<dbReference type="GO" id="GO:0032977">
    <property type="term" value="F:membrane insertase activity"/>
    <property type="evidence" value="ECO:0007669"/>
    <property type="project" value="InterPro"/>
</dbReference>
<dbReference type="GO" id="GO:0005886">
    <property type="term" value="C:plasma membrane"/>
    <property type="evidence" value="ECO:0007669"/>
    <property type="project" value="UniProtKB-SubCell"/>
</dbReference>
<dbReference type="InterPro" id="IPR047196">
    <property type="entry name" value="YidC_ALB_C"/>
</dbReference>
<keyword evidence="7 10" id="KW-0472">Membrane</keyword>
<evidence type="ECO:0000259" key="11">
    <source>
        <dbReference type="Pfam" id="PF02096"/>
    </source>
</evidence>
<comment type="subcellular location">
    <subcellularLocation>
        <location evidence="1">Cell membrane</location>
        <topology evidence="1">Multi-pass membrane protein</topology>
    </subcellularLocation>
    <subcellularLocation>
        <location evidence="9">Membrane</location>
        <topology evidence="9">Multi-pass membrane protein</topology>
    </subcellularLocation>
</comment>
<dbReference type="RefSeq" id="WP_129621657.1">
    <property type="nucleotide sequence ID" value="NZ_LR214972.1"/>
</dbReference>